<evidence type="ECO:0000313" key="3">
    <source>
        <dbReference type="WBParaSite" id="nRc.2.0.1.t01447-RA"/>
    </source>
</evidence>
<organism evidence="2 3">
    <name type="scientific">Romanomermis culicivorax</name>
    <name type="common">Nematode worm</name>
    <dbReference type="NCBI Taxonomy" id="13658"/>
    <lineage>
        <taxon>Eukaryota</taxon>
        <taxon>Metazoa</taxon>
        <taxon>Ecdysozoa</taxon>
        <taxon>Nematoda</taxon>
        <taxon>Enoplea</taxon>
        <taxon>Dorylaimia</taxon>
        <taxon>Mermithida</taxon>
        <taxon>Mermithoidea</taxon>
        <taxon>Mermithidae</taxon>
        <taxon>Romanomermis</taxon>
    </lineage>
</organism>
<feature type="compositionally biased region" description="Basic and acidic residues" evidence="1">
    <location>
        <begin position="48"/>
        <end position="60"/>
    </location>
</feature>
<feature type="region of interest" description="Disordered" evidence="1">
    <location>
        <begin position="45"/>
        <end position="67"/>
    </location>
</feature>
<evidence type="ECO:0000256" key="1">
    <source>
        <dbReference type="SAM" id="MobiDB-lite"/>
    </source>
</evidence>
<accession>A0A915HHH1</accession>
<protein>
    <submittedName>
        <fullName evidence="3">Uncharacterized protein</fullName>
    </submittedName>
</protein>
<evidence type="ECO:0000313" key="2">
    <source>
        <dbReference type="Proteomes" id="UP000887565"/>
    </source>
</evidence>
<reference evidence="3" key="1">
    <citation type="submission" date="2022-11" db="UniProtKB">
        <authorList>
            <consortium name="WormBaseParasite"/>
        </authorList>
    </citation>
    <scope>IDENTIFICATION</scope>
</reference>
<sequence length="152" mass="17279">MQRILIDLPSNSVVRINAPSLKRSLSVKELPYIWDPSKKLLCSFSSNRGREPQTGDERTNKRQQASPLKEEKITTLLYIRLTKIGEHLCVALWQPAEQESNGRKENLEMSCTINWPNCMSNALKRLSFKEMLALNRSLEASRALGRSLGLVP</sequence>
<dbReference type="AlphaFoldDB" id="A0A915HHH1"/>
<proteinExistence type="predicted"/>
<dbReference type="WBParaSite" id="nRc.2.0.1.t01447-RA">
    <property type="protein sequence ID" value="nRc.2.0.1.t01447-RA"/>
    <property type="gene ID" value="nRc.2.0.1.g01447"/>
</dbReference>
<name>A0A915HHH1_ROMCU</name>
<keyword evidence="2" id="KW-1185">Reference proteome</keyword>
<dbReference type="Proteomes" id="UP000887565">
    <property type="component" value="Unplaced"/>
</dbReference>